<name>A0ACC1NEC7_9PEZI</name>
<sequence length="112" mass="12005">MPSYLITGVSRGIGFELLRQVSEDPNNVVVGLVRDKATTDKKVLAELNRPNIHIVQADLADYDSLKKSVDVVAPIINGSLDYIIANAGLISKWSGRAGSPGARERYAGVLQG</sequence>
<reference evidence="1" key="1">
    <citation type="submission" date="2022-10" db="EMBL/GenBank/DDBJ databases">
        <title>Genome Sequence of Xylaria curta.</title>
        <authorList>
            <person name="Buettner E."/>
        </authorList>
    </citation>
    <scope>NUCLEOTIDE SEQUENCE</scope>
    <source>
        <strain evidence="1">Babe10</strain>
    </source>
</reference>
<accession>A0ACC1NEC7</accession>
<comment type="caution">
    <text evidence="1">The sequence shown here is derived from an EMBL/GenBank/DDBJ whole genome shotgun (WGS) entry which is preliminary data.</text>
</comment>
<proteinExistence type="predicted"/>
<dbReference type="Proteomes" id="UP001143856">
    <property type="component" value="Unassembled WGS sequence"/>
</dbReference>
<evidence type="ECO:0000313" key="1">
    <source>
        <dbReference type="EMBL" id="KAJ2977269.1"/>
    </source>
</evidence>
<protein>
    <submittedName>
        <fullName evidence="1">Uncharacterized protein</fullName>
    </submittedName>
</protein>
<keyword evidence="2" id="KW-1185">Reference proteome</keyword>
<gene>
    <name evidence="1" type="ORF">NUW58_g7865</name>
</gene>
<dbReference type="EMBL" id="JAPDGR010002174">
    <property type="protein sequence ID" value="KAJ2977269.1"/>
    <property type="molecule type" value="Genomic_DNA"/>
</dbReference>
<evidence type="ECO:0000313" key="2">
    <source>
        <dbReference type="Proteomes" id="UP001143856"/>
    </source>
</evidence>
<organism evidence="1 2">
    <name type="scientific">Xylaria curta</name>
    <dbReference type="NCBI Taxonomy" id="42375"/>
    <lineage>
        <taxon>Eukaryota</taxon>
        <taxon>Fungi</taxon>
        <taxon>Dikarya</taxon>
        <taxon>Ascomycota</taxon>
        <taxon>Pezizomycotina</taxon>
        <taxon>Sordariomycetes</taxon>
        <taxon>Xylariomycetidae</taxon>
        <taxon>Xylariales</taxon>
        <taxon>Xylariaceae</taxon>
        <taxon>Xylaria</taxon>
    </lineage>
</organism>